<dbReference type="EMBL" id="GL996512">
    <property type="protein sequence ID" value="EGV65818.1"/>
    <property type="molecule type" value="Genomic_DNA"/>
</dbReference>
<reference evidence="1 2" key="1">
    <citation type="journal article" date="2011" name="Proc. Natl. Acad. Sci. U.S.A.">
        <title>Comparative genomics of xylose-fermenting fungi for enhanced biofuel production.</title>
        <authorList>
            <person name="Wohlbach D.J."/>
            <person name="Kuo A."/>
            <person name="Sato T.K."/>
            <person name="Potts K.M."/>
            <person name="Salamov A.A."/>
            <person name="LaButti K.M."/>
            <person name="Sun H."/>
            <person name="Clum A."/>
            <person name="Pangilinan J.L."/>
            <person name="Lindquist E.A."/>
            <person name="Lucas S."/>
            <person name="Lapidus A."/>
            <person name="Jin M."/>
            <person name="Gunawan C."/>
            <person name="Balan V."/>
            <person name="Dale B.E."/>
            <person name="Jeffries T.W."/>
            <person name="Zinkel R."/>
            <person name="Barry K.W."/>
            <person name="Grigoriev I.V."/>
            <person name="Gasch A.P."/>
        </authorList>
    </citation>
    <scope>NUCLEOTIDE SEQUENCE [LARGE SCALE GENOMIC DNA]</scope>
    <source>
        <strain evidence="2">ATCC 10573 / BCRC 21748 / CBS 615 / JCM 9827 / NBRC 10315 / NRRL Y-1498 / VKM Y-70</strain>
    </source>
</reference>
<dbReference type="Proteomes" id="UP000000707">
    <property type="component" value="Unassembled WGS sequence"/>
</dbReference>
<keyword evidence="2" id="KW-1185">Reference proteome</keyword>
<gene>
    <name evidence="1" type="ORF">CANTEDRAFT_118566</name>
</gene>
<dbReference type="AlphaFoldDB" id="G3AYC5"/>
<sequence>MPDMLATFPLKANHGVNSFRIPYYHPNFGQQILGCNFAVLQEQLCLASFLVVWISCYSFKLVQC</sequence>
<dbReference type="HOGENOM" id="CLU_2867458_0_0_1"/>
<evidence type="ECO:0000313" key="1">
    <source>
        <dbReference type="EMBL" id="EGV65818.1"/>
    </source>
</evidence>
<name>G3AYC5_CANTC</name>
<organism evidence="2">
    <name type="scientific">Candida tenuis (strain ATCC 10573 / BCRC 21748 / CBS 615 / JCM 9827 / NBRC 10315 / NRRL Y-1498 / VKM Y-70)</name>
    <name type="common">Yeast</name>
    <name type="synonym">Yamadazyma tenuis</name>
    <dbReference type="NCBI Taxonomy" id="590646"/>
    <lineage>
        <taxon>Eukaryota</taxon>
        <taxon>Fungi</taxon>
        <taxon>Dikarya</taxon>
        <taxon>Ascomycota</taxon>
        <taxon>Saccharomycotina</taxon>
        <taxon>Pichiomycetes</taxon>
        <taxon>Debaryomycetaceae</taxon>
        <taxon>Yamadazyma</taxon>
    </lineage>
</organism>
<evidence type="ECO:0000313" key="2">
    <source>
        <dbReference type="Proteomes" id="UP000000707"/>
    </source>
</evidence>
<accession>G3AYC5</accession>
<proteinExistence type="predicted"/>
<protein>
    <submittedName>
        <fullName evidence="1">Uncharacterized protein</fullName>
    </submittedName>
</protein>